<organism evidence="15 16">
    <name type="scientific">Jhaorihella thermophila</name>
    <dbReference type="NCBI Taxonomy" id="488547"/>
    <lineage>
        <taxon>Bacteria</taxon>
        <taxon>Pseudomonadati</taxon>
        <taxon>Pseudomonadota</taxon>
        <taxon>Alphaproteobacteria</taxon>
        <taxon>Rhodobacterales</taxon>
        <taxon>Paracoccaceae</taxon>
        <taxon>Jhaorihella</taxon>
    </lineage>
</organism>
<evidence type="ECO:0000256" key="10">
    <source>
        <dbReference type="ARBA" id="ARBA00023004"/>
    </source>
</evidence>
<dbReference type="GO" id="GO:0005886">
    <property type="term" value="C:plasma membrane"/>
    <property type="evidence" value="ECO:0007669"/>
    <property type="project" value="UniProtKB-SubCell"/>
</dbReference>
<dbReference type="Proteomes" id="UP000236742">
    <property type="component" value="Unassembled WGS sequence"/>
</dbReference>
<evidence type="ECO:0000256" key="1">
    <source>
        <dbReference type="ARBA" id="ARBA00001970"/>
    </source>
</evidence>
<protein>
    <submittedName>
        <fullName evidence="15">Cytochrome b561</fullName>
    </submittedName>
</protein>
<dbReference type="EMBL" id="FNVD01000008">
    <property type="protein sequence ID" value="SEG01373.1"/>
    <property type="molecule type" value="Genomic_DNA"/>
</dbReference>
<evidence type="ECO:0000256" key="2">
    <source>
        <dbReference type="ARBA" id="ARBA00004651"/>
    </source>
</evidence>
<dbReference type="AlphaFoldDB" id="A0A1H5WPZ9"/>
<dbReference type="RefSeq" id="WP_104008240.1">
    <property type="nucleotide sequence ID" value="NZ_FNVD01000008.1"/>
</dbReference>
<keyword evidence="10" id="KW-0408">Iron</keyword>
<evidence type="ECO:0000256" key="6">
    <source>
        <dbReference type="ARBA" id="ARBA00022692"/>
    </source>
</evidence>
<dbReference type="SUPFAM" id="SSF81342">
    <property type="entry name" value="Transmembrane di-heme cytochromes"/>
    <property type="match status" value="1"/>
</dbReference>
<keyword evidence="16" id="KW-1185">Reference proteome</keyword>
<evidence type="ECO:0000256" key="7">
    <source>
        <dbReference type="ARBA" id="ARBA00022723"/>
    </source>
</evidence>
<evidence type="ECO:0000256" key="12">
    <source>
        <dbReference type="ARBA" id="ARBA00037975"/>
    </source>
</evidence>
<evidence type="ECO:0000313" key="15">
    <source>
        <dbReference type="EMBL" id="SEG01373.1"/>
    </source>
</evidence>
<sequence length="158" mass="17414">MTQSYSRLQIVLHWLTAVLTAVQFLSDDPVGEAFRQMMRGIEVTSGPGVAVHVYGGIVILALVVWRLVLRLVRGAPQPPEEESERLKLVAQLTHWALYAAMVLIPVTGLTAWFGGIGAFGEVHEVLGNFLLFLVGLHVLGAMYHQFILGTNLIARMRP</sequence>
<evidence type="ECO:0000256" key="4">
    <source>
        <dbReference type="ARBA" id="ARBA00022475"/>
    </source>
</evidence>
<dbReference type="PANTHER" id="PTHR30529">
    <property type="entry name" value="CYTOCHROME B561"/>
    <property type="match status" value="1"/>
</dbReference>
<name>A0A1H5WPZ9_9RHOB</name>
<dbReference type="OrthoDB" id="8156287at2"/>
<evidence type="ECO:0000256" key="5">
    <source>
        <dbReference type="ARBA" id="ARBA00022617"/>
    </source>
</evidence>
<comment type="similarity">
    <text evidence="12">Belongs to the cytochrome b561 family.</text>
</comment>
<keyword evidence="7" id="KW-0479">Metal-binding</keyword>
<dbReference type="InterPro" id="IPR052168">
    <property type="entry name" value="Cytochrome_b561_oxidase"/>
</dbReference>
<feature type="transmembrane region" description="Helical" evidence="13">
    <location>
        <begin position="125"/>
        <end position="148"/>
    </location>
</feature>
<evidence type="ECO:0000256" key="11">
    <source>
        <dbReference type="ARBA" id="ARBA00023136"/>
    </source>
</evidence>
<keyword evidence="9 13" id="KW-1133">Transmembrane helix</keyword>
<proteinExistence type="inferred from homology"/>
<evidence type="ECO:0000259" key="14">
    <source>
        <dbReference type="Pfam" id="PF01292"/>
    </source>
</evidence>
<keyword evidence="3" id="KW-0813">Transport</keyword>
<dbReference type="Gene3D" id="1.20.950.20">
    <property type="entry name" value="Transmembrane di-heme cytochromes, Chain C"/>
    <property type="match status" value="1"/>
</dbReference>
<dbReference type="InterPro" id="IPR011577">
    <property type="entry name" value="Cyt_b561_bac/Ni-Hgenase"/>
</dbReference>
<feature type="domain" description="Cytochrome b561 bacterial/Ni-hydrogenase" evidence="14">
    <location>
        <begin position="5"/>
        <end position="156"/>
    </location>
</feature>
<dbReference type="Pfam" id="PF01292">
    <property type="entry name" value="Ni_hydr_CYTB"/>
    <property type="match status" value="1"/>
</dbReference>
<evidence type="ECO:0000256" key="13">
    <source>
        <dbReference type="SAM" id="Phobius"/>
    </source>
</evidence>
<comment type="cofactor">
    <cofactor evidence="1">
        <name>heme b</name>
        <dbReference type="ChEBI" id="CHEBI:60344"/>
    </cofactor>
</comment>
<dbReference type="InterPro" id="IPR016174">
    <property type="entry name" value="Di-haem_cyt_TM"/>
</dbReference>
<comment type="subcellular location">
    <subcellularLocation>
        <location evidence="2">Cell membrane</location>
        <topology evidence="2">Multi-pass membrane protein</topology>
    </subcellularLocation>
</comment>
<feature type="transmembrane region" description="Helical" evidence="13">
    <location>
        <begin position="48"/>
        <end position="69"/>
    </location>
</feature>
<keyword evidence="8" id="KW-0249">Electron transport</keyword>
<gene>
    <name evidence="15" type="ORF">SAMN05421751_108180</name>
</gene>
<accession>A0A1H5WPZ9</accession>
<feature type="transmembrane region" description="Helical" evidence="13">
    <location>
        <begin position="95"/>
        <end position="119"/>
    </location>
</feature>
<keyword evidence="11 13" id="KW-0472">Membrane</keyword>
<dbReference type="GO" id="GO:0009055">
    <property type="term" value="F:electron transfer activity"/>
    <property type="evidence" value="ECO:0007669"/>
    <property type="project" value="InterPro"/>
</dbReference>
<dbReference type="GO" id="GO:0046872">
    <property type="term" value="F:metal ion binding"/>
    <property type="evidence" value="ECO:0007669"/>
    <property type="project" value="UniProtKB-KW"/>
</dbReference>
<keyword evidence="4" id="KW-1003">Cell membrane</keyword>
<evidence type="ECO:0000256" key="3">
    <source>
        <dbReference type="ARBA" id="ARBA00022448"/>
    </source>
</evidence>
<keyword evidence="5" id="KW-0349">Heme</keyword>
<dbReference type="PANTHER" id="PTHR30529:SF1">
    <property type="entry name" value="CYTOCHROME B561 HOMOLOG 2"/>
    <property type="match status" value="1"/>
</dbReference>
<dbReference type="GO" id="GO:0020037">
    <property type="term" value="F:heme binding"/>
    <property type="evidence" value="ECO:0007669"/>
    <property type="project" value="TreeGrafter"/>
</dbReference>
<reference evidence="15 16" key="1">
    <citation type="submission" date="2016-10" db="EMBL/GenBank/DDBJ databases">
        <authorList>
            <person name="de Groot N.N."/>
        </authorList>
    </citation>
    <scope>NUCLEOTIDE SEQUENCE [LARGE SCALE GENOMIC DNA]</scope>
    <source>
        <strain evidence="15 16">DSM 23413</strain>
    </source>
</reference>
<evidence type="ECO:0000256" key="8">
    <source>
        <dbReference type="ARBA" id="ARBA00022982"/>
    </source>
</evidence>
<evidence type="ECO:0000313" key="16">
    <source>
        <dbReference type="Proteomes" id="UP000236742"/>
    </source>
</evidence>
<dbReference type="GO" id="GO:0022904">
    <property type="term" value="P:respiratory electron transport chain"/>
    <property type="evidence" value="ECO:0007669"/>
    <property type="project" value="InterPro"/>
</dbReference>
<keyword evidence="6 13" id="KW-0812">Transmembrane</keyword>
<evidence type="ECO:0000256" key="9">
    <source>
        <dbReference type="ARBA" id="ARBA00022989"/>
    </source>
</evidence>